<dbReference type="Pfam" id="PF00582">
    <property type="entry name" value="Usp"/>
    <property type="match status" value="1"/>
</dbReference>
<dbReference type="EMBL" id="JAUYVU010000014">
    <property type="protein sequence ID" value="MDP2542715.1"/>
    <property type="molecule type" value="Genomic_DNA"/>
</dbReference>
<evidence type="ECO:0000313" key="3">
    <source>
        <dbReference type="EMBL" id="PHN97714.1"/>
    </source>
</evidence>
<evidence type="ECO:0000313" key="2">
    <source>
        <dbReference type="EMBL" id="MDP2542715.1"/>
    </source>
</evidence>
<gene>
    <name evidence="3" type="ORF">CSC81_04695</name>
    <name evidence="2" type="ORF">Q8W23_14650</name>
</gene>
<dbReference type="Proteomes" id="UP001242342">
    <property type="component" value="Unassembled WGS sequence"/>
</dbReference>
<sequence>MKKKILLLTDFSEASYNAIEYALELFRTERCSFYVLNVFKTTYNLIEDLVPPQPGEKGYDEPKKKSLEGLNRISNLIASKEEGNPFHEFDYISQKNKSLLNAVEEIVEQKDIEMVVMATKGLTNDGSSVFGSNAIQVMEKIRNCPVLVVPKQAKKQIPKEIVFPTSYKTHYKKRELDYLIDIVGTCNASLRVLHIANNDDIDKNQKEHKEMLNEYFEGLNYSFHSLSCVTVSTAIKCFVESRESDMVAFINKKHAFFDTIFSKPLVKEIGYKLKVPVLVLHDLRN</sequence>
<dbReference type="InterPro" id="IPR006016">
    <property type="entry name" value="UspA"/>
</dbReference>
<protein>
    <submittedName>
        <fullName evidence="3">Universal stress protein</fullName>
    </submittedName>
</protein>
<dbReference type="AlphaFoldDB" id="A0A2G1BUS1"/>
<evidence type="ECO:0000313" key="4">
    <source>
        <dbReference type="Proteomes" id="UP000222163"/>
    </source>
</evidence>
<accession>A0A2G1BUS1</accession>
<dbReference type="SUPFAM" id="SSF52402">
    <property type="entry name" value="Adenine nucleotide alpha hydrolases-like"/>
    <property type="match status" value="2"/>
</dbReference>
<dbReference type="CDD" id="cd00293">
    <property type="entry name" value="USP-like"/>
    <property type="match status" value="1"/>
</dbReference>
<organism evidence="3 4">
    <name type="scientific">Tenacibaculum discolor</name>
    <dbReference type="NCBI Taxonomy" id="361581"/>
    <lineage>
        <taxon>Bacteria</taxon>
        <taxon>Pseudomonadati</taxon>
        <taxon>Bacteroidota</taxon>
        <taxon>Flavobacteriia</taxon>
        <taxon>Flavobacteriales</taxon>
        <taxon>Flavobacteriaceae</taxon>
        <taxon>Tenacibaculum</taxon>
    </lineage>
</organism>
<evidence type="ECO:0000259" key="1">
    <source>
        <dbReference type="Pfam" id="PF00582"/>
    </source>
</evidence>
<comment type="caution">
    <text evidence="3">The sequence shown here is derived from an EMBL/GenBank/DDBJ whole genome shotgun (WGS) entry which is preliminary data.</text>
</comment>
<dbReference type="EMBL" id="PDUU01000004">
    <property type="protein sequence ID" value="PHN97714.1"/>
    <property type="molecule type" value="Genomic_DNA"/>
</dbReference>
<reference evidence="3 4" key="1">
    <citation type="journal article" date="2016" name="Nat. Commun.">
        <title>Microbial interactions lead to rapid micro-scale successions on model marine particles.</title>
        <authorList>
            <person name="Datta M.S."/>
            <person name="Sliwerska E."/>
            <person name="Gore J."/>
            <person name="Polz M.F."/>
            <person name="Cordero O.X."/>
        </authorList>
    </citation>
    <scope>NUCLEOTIDE SEQUENCE [LARGE SCALE GENOMIC DNA]</scope>
    <source>
        <strain evidence="3 4">4G03</strain>
    </source>
</reference>
<proteinExistence type="predicted"/>
<reference evidence="2 5" key="3">
    <citation type="submission" date="2023-07" db="EMBL/GenBank/DDBJ databases">
        <title>Genome content predicts the carbon catabolic preferences of heterotrophic bacteria.</title>
        <authorList>
            <person name="Gralka M."/>
        </authorList>
    </citation>
    <scope>NUCLEOTIDE SEQUENCE [LARGE SCALE GENOMIC DNA]</scope>
    <source>
        <strain evidence="2 5">4G03</strain>
    </source>
</reference>
<dbReference type="RefSeq" id="WP_099214628.1">
    <property type="nucleotide sequence ID" value="NZ_JAUYVU010000014.1"/>
</dbReference>
<accession>A0A497YLU4</accession>
<name>A0A2G1BUS1_9FLAO</name>
<dbReference type="Gene3D" id="3.40.50.12370">
    <property type="match status" value="1"/>
</dbReference>
<keyword evidence="5" id="KW-1185">Reference proteome</keyword>
<feature type="domain" description="UspA" evidence="1">
    <location>
        <begin position="2"/>
        <end position="150"/>
    </location>
</feature>
<dbReference type="Proteomes" id="UP000222163">
    <property type="component" value="Unassembled WGS sequence"/>
</dbReference>
<reference evidence="3" key="2">
    <citation type="submission" date="2017-10" db="EMBL/GenBank/DDBJ databases">
        <authorList>
            <person name="Enke T.N."/>
            <person name="Cordero O.X."/>
        </authorList>
    </citation>
    <scope>NUCLEOTIDE SEQUENCE</scope>
    <source>
        <strain evidence="3">4G03</strain>
    </source>
</reference>
<evidence type="ECO:0000313" key="5">
    <source>
        <dbReference type="Proteomes" id="UP001242342"/>
    </source>
</evidence>